<keyword evidence="3" id="KW-1185">Reference proteome</keyword>
<sequence length="219" mass="22006">MHDARQIAAAASGMIAKTVHGIITSIDPVNHAAKALVQPEGIESGWLPVAALAAGDIRIARLPNIGEHVLLIPIEGDAEHMQINAFQYDTAVTPPVSPQTSKPAQAGELLIMAGCGAPPSATQTGTSSQSAGGATQNAPWWHMTAHGLFSGAGQTTTTMTNAGLVWQVGSVSMTLGPSGLAVTGGTVTSDRDVLAAGISGKSHIHTNGNNGGNTGAPVA</sequence>
<dbReference type="InterPro" id="IPR037026">
    <property type="entry name" value="Vgr_OB-fold_dom_sf"/>
</dbReference>
<dbReference type="InterPro" id="IPR006531">
    <property type="entry name" value="Gp5/Vgr_OB"/>
</dbReference>
<dbReference type="EMBL" id="BJVS01000007">
    <property type="protein sequence ID" value="GEL54315.1"/>
    <property type="molecule type" value="Genomic_DNA"/>
</dbReference>
<dbReference type="Proteomes" id="UP000321287">
    <property type="component" value="Unassembled WGS sequence"/>
</dbReference>
<dbReference type="AlphaFoldDB" id="A0AAN4R3Y8"/>
<evidence type="ECO:0000313" key="2">
    <source>
        <dbReference type="EMBL" id="GEL54315.1"/>
    </source>
</evidence>
<evidence type="ECO:0000259" key="1">
    <source>
        <dbReference type="Pfam" id="PF04717"/>
    </source>
</evidence>
<name>A0AAN4R3Y8_9PROT</name>
<proteinExistence type="predicted"/>
<organism evidence="2 3">
    <name type="scientific">Asaia bogorensis NBRC 16594</name>
    <dbReference type="NCBI Taxonomy" id="1231624"/>
    <lineage>
        <taxon>Bacteria</taxon>
        <taxon>Pseudomonadati</taxon>
        <taxon>Pseudomonadota</taxon>
        <taxon>Alphaproteobacteria</taxon>
        <taxon>Acetobacterales</taxon>
        <taxon>Acetobacteraceae</taxon>
        <taxon>Asaia</taxon>
    </lineage>
</organism>
<dbReference type="Gene3D" id="2.40.50.230">
    <property type="entry name" value="Gp5 N-terminal domain"/>
    <property type="match status" value="1"/>
</dbReference>
<reference evidence="2 3" key="1">
    <citation type="submission" date="2019-07" db="EMBL/GenBank/DDBJ databases">
        <title>Whole genome shotgun sequence of Asaia bogorensis NBRC 16594.</title>
        <authorList>
            <person name="Hosoyama A."/>
            <person name="Uohara A."/>
            <person name="Ohji S."/>
            <person name="Ichikawa N."/>
        </authorList>
    </citation>
    <scope>NUCLEOTIDE SEQUENCE [LARGE SCALE GENOMIC DNA]</scope>
    <source>
        <strain evidence="2 3">NBRC 16594</strain>
    </source>
</reference>
<dbReference type="RefSeq" id="WP_062164702.1">
    <property type="nucleotide sequence ID" value="NZ_AP014690.1"/>
</dbReference>
<evidence type="ECO:0000313" key="3">
    <source>
        <dbReference type="Proteomes" id="UP000321287"/>
    </source>
</evidence>
<gene>
    <name evidence="2" type="ORF">ABO01nite_23220</name>
</gene>
<protein>
    <recommendedName>
        <fullName evidence="1">Gp5/Type VI secretion system Vgr protein OB-fold domain-containing protein</fullName>
    </recommendedName>
</protein>
<accession>A0AAN4R3Y8</accession>
<feature type="domain" description="Gp5/Type VI secretion system Vgr protein OB-fold" evidence="1">
    <location>
        <begin position="21"/>
        <end position="80"/>
    </location>
</feature>
<dbReference type="KEGG" id="abg:Asbog_01568"/>
<dbReference type="Pfam" id="PF04717">
    <property type="entry name" value="Phage_base_V"/>
    <property type="match status" value="1"/>
</dbReference>
<comment type="caution">
    <text evidence="2">The sequence shown here is derived from an EMBL/GenBank/DDBJ whole genome shotgun (WGS) entry which is preliminary data.</text>
</comment>
<dbReference type="GeneID" id="78226608"/>